<dbReference type="PANTHER" id="PTHR13355">
    <property type="entry name" value="GLUCOSAMINE 6-PHOSPHATE N-ACETYLTRANSFERASE"/>
    <property type="match status" value="1"/>
</dbReference>
<gene>
    <name evidence="2" type="ORF">CWR43_14390</name>
</gene>
<evidence type="ECO:0000259" key="1">
    <source>
        <dbReference type="PROSITE" id="PS51186"/>
    </source>
</evidence>
<reference evidence="2 3" key="2">
    <citation type="submission" date="2017-12" db="EMBL/GenBank/DDBJ databases">
        <title>Genome sequence of Rhizobium sullae HCNT1 isolated from Sulla coronaria nodules and featuring peculiar denitrification phenotypes.</title>
        <authorList>
            <person name="De Diego-Diaz B."/>
            <person name="Treu L."/>
            <person name="Campanaro S."/>
            <person name="Da Silva Duarte V."/>
            <person name="Basaglia M."/>
            <person name="Favaro L."/>
            <person name="Casella S."/>
            <person name="Squartini A."/>
        </authorList>
    </citation>
    <scope>NUCLEOTIDE SEQUENCE [LARGE SCALE GENOMIC DNA]</scope>
    <source>
        <strain evidence="2 3">HCNT1</strain>
    </source>
</reference>
<evidence type="ECO:0000313" key="3">
    <source>
        <dbReference type="Proteomes" id="UP000232164"/>
    </source>
</evidence>
<dbReference type="PROSITE" id="PS51186">
    <property type="entry name" value="GNAT"/>
    <property type="match status" value="1"/>
</dbReference>
<dbReference type="InterPro" id="IPR039143">
    <property type="entry name" value="GNPNAT1-like"/>
</dbReference>
<name>A0A2N0DAX3_RHISU</name>
<dbReference type="SUPFAM" id="SSF55729">
    <property type="entry name" value="Acyl-CoA N-acyltransferases (Nat)"/>
    <property type="match status" value="1"/>
</dbReference>
<dbReference type="InterPro" id="IPR000182">
    <property type="entry name" value="GNAT_dom"/>
</dbReference>
<sequence>MSTTFLDTREANRRDLPALIELYQHLAEGDEQPSLDLAEEVFERFKAYEGSAIIVGQTAGVLAASCTLIVVPNLTRGGRPYGLIENVVTHSDFRNRGFGKQVLLQAVDLAWKADCYKAMLMTGSKKRETLDFYLGAGFEQSKTGFQMRRVAARHDD</sequence>
<dbReference type="Gene3D" id="3.40.630.30">
    <property type="match status" value="1"/>
</dbReference>
<dbReference type="InterPro" id="IPR016181">
    <property type="entry name" value="Acyl_CoA_acyltransferase"/>
</dbReference>
<organism evidence="2 3">
    <name type="scientific">Rhizobium sullae</name>
    <name type="common">Rhizobium hedysari</name>
    <dbReference type="NCBI Taxonomy" id="50338"/>
    <lineage>
        <taxon>Bacteria</taxon>
        <taxon>Pseudomonadati</taxon>
        <taxon>Pseudomonadota</taxon>
        <taxon>Alphaproteobacteria</taxon>
        <taxon>Hyphomicrobiales</taxon>
        <taxon>Rhizobiaceae</taxon>
        <taxon>Rhizobium/Agrobacterium group</taxon>
        <taxon>Rhizobium</taxon>
    </lineage>
</organism>
<dbReference type="RefSeq" id="WP_100771520.1">
    <property type="nucleotide sequence ID" value="NZ_PIQN01000008.1"/>
</dbReference>
<dbReference type="EMBL" id="PIQN01000008">
    <property type="protein sequence ID" value="PKA43229.1"/>
    <property type="molecule type" value="Genomic_DNA"/>
</dbReference>
<proteinExistence type="predicted"/>
<dbReference type="AlphaFoldDB" id="A0A2N0DAX3"/>
<dbReference type="PANTHER" id="PTHR13355:SF11">
    <property type="entry name" value="GLUCOSAMINE 6-PHOSPHATE N-ACETYLTRANSFERASE"/>
    <property type="match status" value="1"/>
</dbReference>
<comment type="caution">
    <text evidence="2">The sequence shown here is derived from an EMBL/GenBank/DDBJ whole genome shotgun (WGS) entry which is preliminary data.</text>
</comment>
<protein>
    <submittedName>
        <fullName evidence="2">GNAT family N-acetyltransferase</fullName>
    </submittedName>
</protein>
<reference evidence="2 3" key="1">
    <citation type="submission" date="2017-11" db="EMBL/GenBank/DDBJ databases">
        <authorList>
            <person name="Han C.G."/>
        </authorList>
    </citation>
    <scope>NUCLEOTIDE SEQUENCE [LARGE SCALE GENOMIC DNA]</scope>
    <source>
        <strain evidence="2 3">HCNT1</strain>
    </source>
</reference>
<feature type="domain" description="N-acetyltransferase" evidence="1">
    <location>
        <begin position="6"/>
        <end position="156"/>
    </location>
</feature>
<dbReference type="CDD" id="cd04301">
    <property type="entry name" value="NAT_SF"/>
    <property type="match status" value="1"/>
</dbReference>
<keyword evidence="2" id="KW-0808">Transferase</keyword>
<dbReference type="Pfam" id="PF00583">
    <property type="entry name" value="Acetyltransf_1"/>
    <property type="match status" value="1"/>
</dbReference>
<dbReference type="Proteomes" id="UP000232164">
    <property type="component" value="Unassembled WGS sequence"/>
</dbReference>
<evidence type="ECO:0000313" key="2">
    <source>
        <dbReference type="EMBL" id="PKA43229.1"/>
    </source>
</evidence>
<accession>A0A2N0DAX3</accession>
<dbReference type="GO" id="GO:0004343">
    <property type="term" value="F:glucosamine 6-phosphate N-acetyltransferase activity"/>
    <property type="evidence" value="ECO:0007669"/>
    <property type="project" value="TreeGrafter"/>
</dbReference>